<keyword evidence="2" id="KW-1185">Reference proteome</keyword>
<evidence type="ECO:0000313" key="1">
    <source>
        <dbReference type="EMBL" id="MBC3860750.1"/>
    </source>
</evidence>
<dbReference type="AlphaFoldDB" id="A0A923HEV9"/>
<dbReference type="RefSeq" id="WP_186910677.1">
    <property type="nucleotide sequence ID" value="NZ_JACOFV010000001.1"/>
</dbReference>
<gene>
    <name evidence="1" type="ORF">H8K32_01460</name>
</gene>
<dbReference type="EMBL" id="JACOFV010000001">
    <property type="protein sequence ID" value="MBC3860750.1"/>
    <property type="molecule type" value="Genomic_DNA"/>
</dbReference>
<dbReference type="Proteomes" id="UP000634011">
    <property type="component" value="Unassembled WGS sequence"/>
</dbReference>
<comment type="caution">
    <text evidence="1">The sequence shown here is derived from an EMBL/GenBank/DDBJ whole genome shotgun (WGS) entry which is preliminary data.</text>
</comment>
<evidence type="ECO:0000313" key="2">
    <source>
        <dbReference type="Proteomes" id="UP000634011"/>
    </source>
</evidence>
<proteinExistence type="predicted"/>
<reference evidence="1" key="1">
    <citation type="submission" date="2020-08" db="EMBL/GenBank/DDBJ databases">
        <title>Novel species isolated from subtropical streams in China.</title>
        <authorList>
            <person name="Lu H."/>
        </authorList>
    </citation>
    <scope>NUCLEOTIDE SEQUENCE</scope>
    <source>
        <strain evidence="1">KACC 12607</strain>
    </source>
</reference>
<accession>A0A923HEV9</accession>
<organism evidence="1 2">
    <name type="scientific">Undibacterium jejuense</name>
    <dbReference type="NCBI Taxonomy" id="1344949"/>
    <lineage>
        <taxon>Bacteria</taxon>
        <taxon>Pseudomonadati</taxon>
        <taxon>Pseudomonadota</taxon>
        <taxon>Betaproteobacteria</taxon>
        <taxon>Burkholderiales</taxon>
        <taxon>Oxalobacteraceae</taxon>
        <taxon>Undibacterium</taxon>
    </lineage>
</organism>
<name>A0A923HEV9_9BURK</name>
<protein>
    <submittedName>
        <fullName evidence="1">Uncharacterized protein</fullName>
    </submittedName>
</protein>
<sequence length="96" mass="11018">MKHMKTVLILEHTEEVFDKLTCDVCGAESLWDENWSDKEHEKINTTISMEEEESLPSGGSAKITQYHICPSCFKTHLAKWLESHRKAQPTVASSLW</sequence>